<dbReference type="Gene3D" id="3.40.50.1220">
    <property type="entry name" value="TPP-binding domain"/>
    <property type="match status" value="1"/>
</dbReference>
<evidence type="ECO:0000313" key="2">
    <source>
        <dbReference type="Proteomes" id="UP000676336"/>
    </source>
</evidence>
<feature type="non-terminal residue" evidence="1">
    <location>
        <position position="74"/>
    </location>
</feature>
<protein>
    <submittedName>
        <fullName evidence="1">Uncharacterized protein</fullName>
    </submittedName>
</protein>
<gene>
    <name evidence="1" type="ORF">SMN809_LOCUS49117</name>
</gene>
<name>A0A8S3C4P6_9BILA</name>
<reference evidence="1" key="1">
    <citation type="submission" date="2021-02" db="EMBL/GenBank/DDBJ databases">
        <authorList>
            <person name="Nowell W R."/>
        </authorList>
    </citation>
    <scope>NUCLEOTIDE SEQUENCE</scope>
</reference>
<dbReference type="EMBL" id="CAJOBI010159412">
    <property type="protein sequence ID" value="CAF4844914.1"/>
    <property type="molecule type" value="Genomic_DNA"/>
</dbReference>
<dbReference type="SUPFAM" id="SSF52467">
    <property type="entry name" value="DHS-like NAD/FAD-binding domain"/>
    <property type="match status" value="1"/>
</dbReference>
<evidence type="ECO:0000313" key="1">
    <source>
        <dbReference type="EMBL" id="CAF4844914.1"/>
    </source>
</evidence>
<organism evidence="1 2">
    <name type="scientific">Rotaria magnacalcarata</name>
    <dbReference type="NCBI Taxonomy" id="392030"/>
    <lineage>
        <taxon>Eukaryota</taxon>
        <taxon>Metazoa</taxon>
        <taxon>Spiralia</taxon>
        <taxon>Gnathifera</taxon>
        <taxon>Rotifera</taxon>
        <taxon>Eurotatoria</taxon>
        <taxon>Bdelloidea</taxon>
        <taxon>Philodinida</taxon>
        <taxon>Philodinidae</taxon>
        <taxon>Rotaria</taxon>
    </lineage>
</organism>
<sequence length="74" mass="8494">MGTSLAVYPFADIVDSTTRSTTRLLINRQIVGTFLAQRPYDVTLIGDLEINVKEFLIKLDVFDKVMELMKRENE</sequence>
<dbReference type="AlphaFoldDB" id="A0A8S3C4P6"/>
<dbReference type="Proteomes" id="UP000676336">
    <property type="component" value="Unassembled WGS sequence"/>
</dbReference>
<dbReference type="InterPro" id="IPR029035">
    <property type="entry name" value="DHS-like_NAD/FAD-binding_dom"/>
</dbReference>
<comment type="caution">
    <text evidence="1">The sequence shown here is derived from an EMBL/GenBank/DDBJ whole genome shotgun (WGS) entry which is preliminary data.</text>
</comment>
<accession>A0A8S3C4P6</accession>
<proteinExistence type="predicted"/>